<feature type="region of interest" description="Disordered" evidence="6">
    <location>
        <begin position="150"/>
        <end position="173"/>
    </location>
</feature>
<evidence type="ECO:0000256" key="1">
    <source>
        <dbReference type="ARBA" id="ARBA00002868"/>
    </source>
</evidence>
<evidence type="ECO:0000256" key="4">
    <source>
        <dbReference type="ARBA" id="ARBA00022517"/>
    </source>
</evidence>
<dbReference type="Pfam" id="PF02620">
    <property type="entry name" value="YceD"/>
    <property type="match status" value="1"/>
</dbReference>
<name>A0A7V2WVF7_LEUMU</name>
<dbReference type="InterPro" id="IPR003772">
    <property type="entry name" value="YceD"/>
</dbReference>
<evidence type="ECO:0000256" key="2">
    <source>
        <dbReference type="ARBA" id="ARBA00010740"/>
    </source>
</evidence>
<evidence type="ECO:0000256" key="3">
    <source>
        <dbReference type="ARBA" id="ARBA00015716"/>
    </source>
</evidence>
<gene>
    <name evidence="7" type="ORF">ENJ51_08440</name>
</gene>
<proteinExistence type="inferred from homology"/>
<dbReference type="AlphaFoldDB" id="A0A7V2WVF7"/>
<comment type="function">
    <text evidence="1">Plays a role in synthesis, processing and/or stability of 23S rRNA.</text>
</comment>
<dbReference type="InterPro" id="IPR039255">
    <property type="entry name" value="YceD_bac"/>
</dbReference>
<dbReference type="EMBL" id="DRMS01000317">
    <property type="protein sequence ID" value="HFC92824.1"/>
    <property type="molecule type" value="Genomic_DNA"/>
</dbReference>
<evidence type="ECO:0000256" key="5">
    <source>
        <dbReference type="ARBA" id="ARBA00031841"/>
    </source>
</evidence>
<comment type="caution">
    <text evidence="7">The sequence shown here is derived from an EMBL/GenBank/DDBJ whole genome shotgun (WGS) entry which is preliminary data.</text>
</comment>
<evidence type="ECO:0000313" key="7">
    <source>
        <dbReference type="EMBL" id="HFC92824.1"/>
    </source>
</evidence>
<dbReference type="GO" id="GO:0005829">
    <property type="term" value="C:cytosol"/>
    <property type="evidence" value="ECO:0007669"/>
    <property type="project" value="TreeGrafter"/>
</dbReference>
<sequence>MPKRLPIDIDPFRLVEQRILLSGEMPIKQFPRLEKFLADNAGAVQAELTFDRTKVTHLPIIMGSIKGELQLICQRCLNAVSFTINSDLNIVLIKRDAEANRLQRDYDTWLVEDDRIFLQDFIEDEILLAIPHSASHDSCEPFKPLIEAVPDEAKPEQQESDNPFAVLKDFNKD</sequence>
<accession>A0A7V2WVF7</accession>
<evidence type="ECO:0000256" key="6">
    <source>
        <dbReference type="SAM" id="MobiDB-lite"/>
    </source>
</evidence>
<dbReference type="Proteomes" id="UP000885750">
    <property type="component" value="Unassembled WGS sequence"/>
</dbReference>
<dbReference type="PANTHER" id="PTHR38099">
    <property type="entry name" value="LARGE RIBOSOMAL RNA SUBUNIT ACCUMULATION PROTEIN YCED"/>
    <property type="match status" value="1"/>
</dbReference>
<dbReference type="PANTHER" id="PTHR38099:SF1">
    <property type="entry name" value="LARGE RIBOSOMAL RNA SUBUNIT ACCUMULATION PROTEIN YCED"/>
    <property type="match status" value="1"/>
</dbReference>
<organism evidence="7">
    <name type="scientific">Leucothrix mucor</name>
    <dbReference type="NCBI Taxonomy" id="45248"/>
    <lineage>
        <taxon>Bacteria</taxon>
        <taxon>Pseudomonadati</taxon>
        <taxon>Pseudomonadota</taxon>
        <taxon>Gammaproteobacteria</taxon>
        <taxon>Thiotrichales</taxon>
        <taxon>Thiotrichaceae</taxon>
        <taxon>Leucothrix</taxon>
    </lineage>
</organism>
<reference evidence="7" key="1">
    <citation type="journal article" date="2020" name="mSystems">
        <title>Genome- and Community-Level Interaction Insights into Carbon Utilization and Element Cycling Functions of Hydrothermarchaeota in Hydrothermal Sediment.</title>
        <authorList>
            <person name="Zhou Z."/>
            <person name="Liu Y."/>
            <person name="Xu W."/>
            <person name="Pan J."/>
            <person name="Luo Z.H."/>
            <person name="Li M."/>
        </authorList>
    </citation>
    <scope>NUCLEOTIDE SEQUENCE [LARGE SCALE GENOMIC DNA]</scope>
    <source>
        <strain evidence="7">HyVt-493</strain>
    </source>
</reference>
<comment type="similarity">
    <text evidence="2">Belongs to the DUF177 domain family.</text>
</comment>
<protein>
    <recommendedName>
        <fullName evidence="3">Large ribosomal RNA subunit accumulation protein YceD</fullName>
    </recommendedName>
    <alternativeName>
        <fullName evidence="5">23S rRNA accumulation protein YceD</fullName>
    </alternativeName>
</protein>
<keyword evidence="4" id="KW-0690">Ribosome biogenesis</keyword>
<dbReference type="GO" id="GO:0042254">
    <property type="term" value="P:ribosome biogenesis"/>
    <property type="evidence" value="ECO:0007669"/>
    <property type="project" value="UniProtKB-KW"/>
</dbReference>